<dbReference type="SUPFAM" id="SSF88723">
    <property type="entry name" value="PIN domain-like"/>
    <property type="match status" value="1"/>
</dbReference>
<feature type="domain" description="PIN" evidence="1">
    <location>
        <begin position="4"/>
        <end position="118"/>
    </location>
</feature>
<dbReference type="Gene3D" id="3.40.50.1010">
    <property type="entry name" value="5'-nuclease"/>
    <property type="match status" value="1"/>
</dbReference>
<dbReference type="InterPro" id="IPR041705">
    <property type="entry name" value="PIN_Sll0205"/>
</dbReference>
<dbReference type="AlphaFoldDB" id="A0A6S6T5G0"/>
<accession>A0A6S6T5G0</accession>
<name>A0A6S6T5G0_9GAMM</name>
<dbReference type="CDD" id="cd09872">
    <property type="entry name" value="PIN_Sll0205-like"/>
    <property type="match status" value="1"/>
</dbReference>
<evidence type="ECO:0000259" key="1">
    <source>
        <dbReference type="Pfam" id="PF01850"/>
    </source>
</evidence>
<organism evidence="2">
    <name type="scientific">uncultured Thiotrichaceae bacterium</name>
    <dbReference type="NCBI Taxonomy" id="298394"/>
    <lineage>
        <taxon>Bacteria</taxon>
        <taxon>Pseudomonadati</taxon>
        <taxon>Pseudomonadota</taxon>
        <taxon>Gammaproteobacteria</taxon>
        <taxon>Thiotrichales</taxon>
        <taxon>Thiotrichaceae</taxon>
        <taxon>environmental samples</taxon>
    </lineage>
</organism>
<dbReference type="PANTHER" id="PTHR36173:SF2">
    <property type="entry name" value="RIBONUCLEASE VAPC16"/>
    <property type="match status" value="1"/>
</dbReference>
<dbReference type="EMBL" id="CACVAY010000052">
    <property type="protein sequence ID" value="CAA6811937.1"/>
    <property type="molecule type" value="Genomic_DNA"/>
</dbReference>
<gene>
    <name evidence="2" type="ORF">HELGO_WM14382</name>
</gene>
<evidence type="ECO:0000313" key="2">
    <source>
        <dbReference type="EMBL" id="CAA6811937.1"/>
    </source>
</evidence>
<sequence>MRLLLDTHVVIWALSEPDRLSAKSKELIQSADQLFVSSASIWEMAIKESIGKLEIDLDATMSELVGMGVTELPISWQHSKMVQELPHHHRDPFDRLLISQAICEPLILLTHDKILSEYTDLVRLI</sequence>
<dbReference type="Pfam" id="PF01850">
    <property type="entry name" value="PIN"/>
    <property type="match status" value="1"/>
</dbReference>
<reference evidence="2" key="1">
    <citation type="submission" date="2020-01" db="EMBL/GenBank/DDBJ databases">
        <authorList>
            <person name="Meier V. D."/>
            <person name="Meier V D."/>
        </authorList>
    </citation>
    <scope>NUCLEOTIDE SEQUENCE</scope>
    <source>
        <strain evidence="2">HLG_WM_MAG_07</strain>
    </source>
</reference>
<dbReference type="InterPro" id="IPR002716">
    <property type="entry name" value="PIN_dom"/>
</dbReference>
<dbReference type="InterPro" id="IPR029060">
    <property type="entry name" value="PIN-like_dom_sf"/>
</dbReference>
<proteinExistence type="predicted"/>
<dbReference type="PANTHER" id="PTHR36173">
    <property type="entry name" value="RIBONUCLEASE VAPC16-RELATED"/>
    <property type="match status" value="1"/>
</dbReference>
<dbReference type="InterPro" id="IPR052919">
    <property type="entry name" value="TA_system_RNase"/>
</dbReference>
<protein>
    <recommendedName>
        <fullName evidence="1">PIN domain-containing protein</fullName>
    </recommendedName>
</protein>